<dbReference type="OMA" id="QECAKNE"/>
<sequence>MLGEEKFVILVLTALFVLIKEIDCLQCYNCAGITNYDTDSCFNPEPGSTLLQECHRGEVCEKKISTVDRLQDAIERGCSSNCDGRKYIWTDSFRVYCCEEENKCNHGDITTATHLSLLLPLALVVWTMIRRMV</sequence>
<reference evidence="2 4" key="2">
    <citation type="journal article" date="2013" name="Nature">
        <title>Insights into bilaterian evolution from three spiralian genomes.</title>
        <authorList>
            <person name="Simakov O."/>
            <person name="Marletaz F."/>
            <person name="Cho S.J."/>
            <person name="Edsinger-Gonzales E."/>
            <person name="Havlak P."/>
            <person name="Hellsten U."/>
            <person name="Kuo D.H."/>
            <person name="Larsson T."/>
            <person name="Lv J."/>
            <person name="Arendt D."/>
            <person name="Savage R."/>
            <person name="Osoegawa K."/>
            <person name="de Jong P."/>
            <person name="Grimwood J."/>
            <person name="Chapman J.A."/>
            <person name="Shapiro H."/>
            <person name="Aerts A."/>
            <person name="Otillar R.P."/>
            <person name="Terry A.Y."/>
            <person name="Boore J.L."/>
            <person name="Grigoriev I.V."/>
            <person name="Lindberg D.R."/>
            <person name="Seaver E.C."/>
            <person name="Weisblat D.A."/>
            <person name="Putnam N.H."/>
            <person name="Rokhsar D.S."/>
        </authorList>
    </citation>
    <scope>NUCLEOTIDE SEQUENCE</scope>
    <source>
        <strain evidence="2 4">I ESC-2004</strain>
    </source>
</reference>
<feature type="signal peptide" evidence="1">
    <location>
        <begin position="1"/>
        <end position="24"/>
    </location>
</feature>
<keyword evidence="1" id="KW-0732">Signal</keyword>
<evidence type="ECO:0000313" key="4">
    <source>
        <dbReference type="Proteomes" id="UP000014760"/>
    </source>
</evidence>
<dbReference type="EnsemblMetazoa" id="CapteT229277">
    <property type="protein sequence ID" value="CapteP229277"/>
    <property type="gene ID" value="CapteG229277"/>
</dbReference>
<evidence type="ECO:0000313" key="3">
    <source>
        <dbReference type="EnsemblMetazoa" id="CapteP229277"/>
    </source>
</evidence>
<feature type="chain" id="PRO_5008788101" description="UPAR/Ly6 domain-containing protein" evidence="1">
    <location>
        <begin position="25"/>
        <end position="133"/>
    </location>
</feature>
<reference evidence="4" key="1">
    <citation type="submission" date="2012-12" db="EMBL/GenBank/DDBJ databases">
        <authorList>
            <person name="Hellsten U."/>
            <person name="Grimwood J."/>
            <person name="Chapman J.A."/>
            <person name="Shapiro H."/>
            <person name="Aerts A."/>
            <person name="Otillar R.P."/>
            <person name="Terry A.Y."/>
            <person name="Boore J.L."/>
            <person name="Simakov O."/>
            <person name="Marletaz F."/>
            <person name="Cho S.-J."/>
            <person name="Edsinger-Gonzales E."/>
            <person name="Havlak P."/>
            <person name="Kuo D.-H."/>
            <person name="Larsson T."/>
            <person name="Lv J."/>
            <person name="Arendt D."/>
            <person name="Savage R."/>
            <person name="Osoegawa K."/>
            <person name="de Jong P."/>
            <person name="Lindberg D.R."/>
            <person name="Seaver E.C."/>
            <person name="Weisblat D.A."/>
            <person name="Putnam N.H."/>
            <person name="Grigoriev I.V."/>
            <person name="Rokhsar D.S."/>
        </authorList>
    </citation>
    <scope>NUCLEOTIDE SEQUENCE</scope>
    <source>
        <strain evidence="4">I ESC-2004</strain>
    </source>
</reference>
<dbReference type="EMBL" id="KB300307">
    <property type="protein sequence ID" value="ELU06919.1"/>
    <property type="molecule type" value="Genomic_DNA"/>
</dbReference>
<reference evidence="3" key="3">
    <citation type="submission" date="2015-06" db="UniProtKB">
        <authorList>
            <consortium name="EnsemblMetazoa"/>
        </authorList>
    </citation>
    <scope>IDENTIFICATION</scope>
</reference>
<dbReference type="HOGENOM" id="CLU_1908664_0_0_1"/>
<name>R7UK44_CAPTE</name>
<dbReference type="EMBL" id="AMQN01007272">
    <property type="status" value="NOT_ANNOTATED_CDS"/>
    <property type="molecule type" value="Genomic_DNA"/>
</dbReference>
<accession>R7UK44</accession>
<dbReference type="AlphaFoldDB" id="R7UK44"/>
<dbReference type="OrthoDB" id="7656257at2759"/>
<gene>
    <name evidence="2" type="ORF">CAPTEDRAFT_229277</name>
</gene>
<organism evidence="2">
    <name type="scientific">Capitella teleta</name>
    <name type="common">Polychaete worm</name>
    <dbReference type="NCBI Taxonomy" id="283909"/>
    <lineage>
        <taxon>Eukaryota</taxon>
        <taxon>Metazoa</taxon>
        <taxon>Spiralia</taxon>
        <taxon>Lophotrochozoa</taxon>
        <taxon>Annelida</taxon>
        <taxon>Polychaeta</taxon>
        <taxon>Sedentaria</taxon>
        <taxon>Scolecida</taxon>
        <taxon>Capitellidae</taxon>
        <taxon>Capitella</taxon>
    </lineage>
</organism>
<proteinExistence type="predicted"/>
<dbReference type="Proteomes" id="UP000014760">
    <property type="component" value="Unassembled WGS sequence"/>
</dbReference>
<keyword evidence="4" id="KW-1185">Reference proteome</keyword>
<evidence type="ECO:0000313" key="2">
    <source>
        <dbReference type="EMBL" id="ELU06919.1"/>
    </source>
</evidence>
<evidence type="ECO:0000256" key="1">
    <source>
        <dbReference type="SAM" id="SignalP"/>
    </source>
</evidence>
<protein>
    <recommendedName>
        <fullName evidence="5">UPAR/Ly6 domain-containing protein</fullName>
    </recommendedName>
</protein>
<evidence type="ECO:0008006" key="5">
    <source>
        <dbReference type="Google" id="ProtNLM"/>
    </source>
</evidence>